<organism evidence="2 3">
    <name type="scientific">Pinibacter soli</name>
    <dbReference type="NCBI Taxonomy" id="3044211"/>
    <lineage>
        <taxon>Bacteria</taxon>
        <taxon>Pseudomonadati</taxon>
        <taxon>Bacteroidota</taxon>
        <taxon>Chitinophagia</taxon>
        <taxon>Chitinophagales</taxon>
        <taxon>Chitinophagaceae</taxon>
        <taxon>Pinibacter</taxon>
    </lineage>
</organism>
<dbReference type="Proteomes" id="UP001226434">
    <property type="component" value="Unassembled WGS sequence"/>
</dbReference>
<gene>
    <name evidence="2" type="ORF">QJ048_21460</name>
</gene>
<feature type="compositionally biased region" description="Acidic residues" evidence="1">
    <location>
        <begin position="32"/>
        <end position="44"/>
    </location>
</feature>
<comment type="caution">
    <text evidence="2">The sequence shown here is derived from an EMBL/GenBank/DDBJ whole genome shotgun (WGS) entry which is preliminary data.</text>
</comment>
<keyword evidence="3" id="KW-1185">Reference proteome</keyword>
<dbReference type="RefSeq" id="WP_282336491.1">
    <property type="nucleotide sequence ID" value="NZ_JASBRG010000007.1"/>
</dbReference>
<protein>
    <submittedName>
        <fullName evidence="2">Uncharacterized protein</fullName>
    </submittedName>
</protein>
<proteinExistence type="predicted"/>
<evidence type="ECO:0000313" key="3">
    <source>
        <dbReference type="Proteomes" id="UP001226434"/>
    </source>
</evidence>
<evidence type="ECO:0000313" key="2">
    <source>
        <dbReference type="EMBL" id="MDI3322373.1"/>
    </source>
</evidence>
<name>A0ABT6RIH0_9BACT</name>
<reference evidence="2 3" key="1">
    <citation type="submission" date="2023-05" db="EMBL/GenBank/DDBJ databases">
        <title>Genome sequence of Pinibacter sp. MAH-24.</title>
        <authorList>
            <person name="Huq M.A."/>
        </authorList>
    </citation>
    <scope>NUCLEOTIDE SEQUENCE [LARGE SCALE GENOMIC DNA]</scope>
    <source>
        <strain evidence="2 3">MAH-24</strain>
    </source>
</reference>
<sequence>MYDPKKDKTENPEDDKRKLSSEEECGGNGELPDPESMSDNEANQDETYAADNDLREK</sequence>
<dbReference type="EMBL" id="JASBRG010000007">
    <property type="protein sequence ID" value="MDI3322373.1"/>
    <property type="molecule type" value="Genomic_DNA"/>
</dbReference>
<feature type="region of interest" description="Disordered" evidence="1">
    <location>
        <begin position="1"/>
        <end position="57"/>
    </location>
</feature>
<accession>A0ABT6RIH0</accession>
<evidence type="ECO:0000256" key="1">
    <source>
        <dbReference type="SAM" id="MobiDB-lite"/>
    </source>
</evidence>
<feature type="compositionally biased region" description="Basic and acidic residues" evidence="1">
    <location>
        <begin position="1"/>
        <end position="21"/>
    </location>
</feature>